<feature type="compositionally biased region" description="Low complexity" evidence="2">
    <location>
        <begin position="344"/>
        <end position="353"/>
    </location>
</feature>
<dbReference type="InterPro" id="IPR001005">
    <property type="entry name" value="SANT/Myb"/>
</dbReference>
<protein>
    <recommendedName>
        <fullName evidence="7">Homeodomain-like superfamily protein</fullName>
    </recommendedName>
</protein>
<dbReference type="SUPFAM" id="SSF46689">
    <property type="entry name" value="Homeodomain-like"/>
    <property type="match status" value="1"/>
</dbReference>
<evidence type="ECO:0000259" key="4">
    <source>
        <dbReference type="PROSITE" id="PS51294"/>
    </source>
</evidence>
<dbReference type="GO" id="GO:0003677">
    <property type="term" value="F:DNA binding"/>
    <property type="evidence" value="ECO:0007669"/>
    <property type="project" value="UniProtKB-KW"/>
</dbReference>
<dbReference type="AlphaFoldDB" id="A0A811Q3T1"/>
<feature type="region of interest" description="Disordered" evidence="2">
    <location>
        <begin position="173"/>
        <end position="209"/>
    </location>
</feature>
<feature type="region of interest" description="Disordered" evidence="2">
    <location>
        <begin position="798"/>
        <end position="831"/>
    </location>
</feature>
<dbReference type="EMBL" id="CAJGYO010000008">
    <property type="protein sequence ID" value="CAD6250724.1"/>
    <property type="molecule type" value="Genomic_DNA"/>
</dbReference>
<organism evidence="5 6">
    <name type="scientific">Miscanthus lutarioriparius</name>
    <dbReference type="NCBI Taxonomy" id="422564"/>
    <lineage>
        <taxon>Eukaryota</taxon>
        <taxon>Viridiplantae</taxon>
        <taxon>Streptophyta</taxon>
        <taxon>Embryophyta</taxon>
        <taxon>Tracheophyta</taxon>
        <taxon>Spermatophyta</taxon>
        <taxon>Magnoliopsida</taxon>
        <taxon>Liliopsida</taxon>
        <taxon>Poales</taxon>
        <taxon>Poaceae</taxon>
        <taxon>PACMAD clade</taxon>
        <taxon>Panicoideae</taxon>
        <taxon>Andropogonodae</taxon>
        <taxon>Andropogoneae</taxon>
        <taxon>Saccharinae</taxon>
        <taxon>Miscanthus</taxon>
    </lineage>
</organism>
<evidence type="ECO:0000313" key="6">
    <source>
        <dbReference type="Proteomes" id="UP000604825"/>
    </source>
</evidence>
<dbReference type="CDD" id="cd11660">
    <property type="entry name" value="SANT_TRF"/>
    <property type="match status" value="1"/>
</dbReference>
<feature type="domain" description="HTH myb-type" evidence="4">
    <location>
        <begin position="196"/>
        <end position="246"/>
    </location>
</feature>
<evidence type="ECO:0000256" key="1">
    <source>
        <dbReference type="ARBA" id="ARBA00023125"/>
    </source>
</evidence>
<comment type="caution">
    <text evidence="5">The sequence shown here is derived from an EMBL/GenBank/DDBJ whole genome shotgun (WGS) entry which is preliminary data.</text>
</comment>
<dbReference type="InterPro" id="IPR017930">
    <property type="entry name" value="Myb_dom"/>
</dbReference>
<feature type="region of interest" description="Disordered" evidence="2">
    <location>
        <begin position="513"/>
        <end position="570"/>
    </location>
</feature>
<gene>
    <name evidence="5" type="ORF">NCGR_LOCUS34497</name>
</gene>
<dbReference type="InterPro" id="IPR009057">
    <property type="entry name" value="Homeodomain-like_sf"/>
</dbReference>
<dbReference type="PANTHER" id="PTHR47206">
    <property type="entry name" value="HOMEODOMAIN-LIKE SUPERFAMILY PROTEIN"/>
    <property type="match status" value="1"/>
</dbReference>
<accession>A0A811Q3T1</accession>
<dbReference type="Proteomes" id="UP000604825">
    <property type="component" value="Unassembled WGS sequence"/>
</dbReference>
<feature type="compositionally biased region" description="Low complexity" evidence="2">
    <location>
        <begin position="818"/>
        <end position="831"/>
    </location>
</feature>
<feature type="compositionally biased region" description="Polar residues" evidence="2">
    <location>
        <begin position="606"/>
        <end position="617"/>
    </location>
</feature>
<dbReference type="Gene3D" id="1.10.10.60">
    <property type="entry name" value="Homeodomain-like"/>
    <property type="match status" value="1"/>
</dbReference>
<feature type="region of interest" description="Disordered" evidence="2">
    <location>
        <begin position="596"/>
        <end position="678"/>
    </location>
</feature>
<feature type="compositionally biased region" description="Basic and acidic residues" evidence="2">
    <location>
        <begin position="559"/>
        <end position="570"/>
    </location>
</feature>
<sequence>MAAAAPAAGKGKRKRHLSEDDLYLLLHRYAPGTILTALQEVAQHAEGRRIDWRAVVGKSATGITSAREYQMLWRHFAYHHDLEDSVDAGDQPLGDDSDLELELEPNPIPTKEALSEASALAKALISGSSREQASGHRINLDPPVLNTQNEKIVRVPSEKQLAQSHRITNVGPVANSKQSSHIGPSPGHLDPNGASKKRKKPKAWSKEEDADLAAGVQKYGEGNWEDILHKCNFDSTRTPDQLSQRWALKRPGGSTKPASTKHASVGSEERSAALKALSLAVGPMRRSGAYQQSIQHKSTAFAPKMPEVRSAATPSPALALPVPVPVAMPLRVAAQVQTPLHQGQQAPAQVAPPKLSNASNKTRKKQAAQANPTISPSSIQAAAIAAGGRLATASTAASFLKAAQSKNVVHIKSLGATSLKSSAISKASIVVEHGIQPGGSQHLEPLNASAVHGVSGVTAVNQSGPPAGACSLETKKALSTTLAPVPYEEDDSEFCAITIDDLFPEDAKQPEVVDAKQSGVVDAKQPETVDTKAKQPETMGPKAKQPENADPKAMQQETMDPKSKQPDTLEVEMKVEIVDPKDKDMLEFDQFVASQGGHLNTDDLNKSNCTNSASQAQGLVGSQKKPLKLIPADGKGNPVTPVGKGKPVTAGVAATGKKTKIPVSHSAAGTPRGIVDTVNANAPNKTLVRRAATPVPAGCQAPPLKHAVNTKGNQIATSIATVVSSGVAASSQTGVAAKGASKANPPFSSSQAKPNSVAVNGANRVVNPLSSSQASVAVNDAYRAVVQLSSSQVGATVNGANRVANPPPSSQASTAVDGAANKGNPPAAARQ</sequence>
<name>A0A811Q3T1_9POAL</name>
<dbReference type="SMART" id="SM00717">
    <property type="entry name" value="SANT"/>
    <property type="match status" value="1"/>
</dbReference>
<feature type="domain" description="Myb-like" evidence="3">
    <location>
        <begin position="196"/>
        <end position="246"/>
    </location>
</feature>
<dbReference type="Pfam" id="PF00249">
    <property type="entry name" value="Myb_DNA-binding"/>
    <property type="match status" value="1"/>
</dbReference>
<evidence type="ECO:0000313" key="5">
    <source>
        <dbReference type="EMBL" id="CAD6250724.1"/>
    </source>
</evidence>
<proteinExistence type="predicted"/>
<evidence type="ECO:0008006" key="7">
    <source>
        <dbReference type="Google" id="ProtNLM"/>
    </source>
</evidence>
<dbReference type="OrthoDB" id="608866at2759"/>
<evidence type="ECO:0000256" key="2">
    <source>
        <dbReference type="SAM" id="MobiDB-lite"/>
    </source>
</evidence>
<feature type="region of interest" description="Disordered" evidence="2">
    <location>
        <begin position="248"/>
        <end position="269"/>
    </location>
</feature>
<dbReference type="PROSITE" id="PS50090">
    <property type="entry name" value="MYB_LIKE"/>
    <property type="match status" value="1"/>
</dbReference>
<dbReference type="PANTHER" id="PTHR47206:SF1">
    <property type="entry name" value="HOMEODOMAIN-LIKE SUPERFAMILY PROTEIN"/>
    <property type="match status" value="1"/>
</dbReference>
<feature type="compositionally biased region" description="Basic and acidic residues" evidence="2">
    <location>
        <begin position="524"/>
        <end position="535"/>
    </location>
</feature>
<reference evidence="5" key="1">
    <citation type="submission" date="2020-10" db="EMBL/GenBank/DDBJ databases">
        <authorList>
            <person name="Han B."/>
            <person name="Lu T."/>
            <person name="Zhao Q."/>
            <person name="Huang X."/>
            <person name="Zhao Y."/>
        </authorList>
    </citation>
    <scope>NUCLEOTIDE SEQUENCE</scope>
</reference>
<evidence type="ECO:0000259" key="3">
    <source>
        <dbReference type="PROSITE" id="PS50090"/>
    </source>
</evidence>
<dbReference type="PROSITE" id="PS51294">
    <property type="entry name" value="HTH_MYB"/>
    <property type="match status" value="1"/>
</dbReference>
<keyword evidence="6" id="KW-1185">Reference proteome</keyword>
<keyword evidence="1" id="KW-0238">DNA-binding</keyword>
<feature type="region of interest" description="Disordered" evidence="2">
    <location>
        <begin position="339"/>
        <end position="374"/>
    </location>
</feature>